<evidence type="ECO:0000313" key="2">
    <source>
        <dbReference type="Proteomes" id="UP000887574"/>
    </source>
</evidence>
<keyword evidence="2" id="KW-1185">Reference proteome</keyword>
<feature type="compositionally biased region" description="Acidic residues" evidence="1">
    <location>
        <begin position="309"/>
        <end position="319"/>
    </location>
</feature>
<feature type="region of interest" description="Disordered" evidence="1">
    <location>
        <begin position="25"/>
        <end position="57"/>
    </location>
</feature>
<proteinExistence type="predicted"/>
<accession>A0A915DDU0</accession>
<dbReference type="Proteomes" id="UP000887574">
    <property type="component" value="Unplaced"/>
</dbReference>
<evidence type="ECO:0000256" key="1">
    <source>
        <dbReference type="SAM" id="MobiDB-lite"/>
    </source>
</evidence>
<dbReference type="AlphaFoldDB" id="A0A915DDU0"/>
<evidence type="ECO:0000313" key="3">
    <source>
        <dbReference type="WBParaSite" id="jg18175"/>
    </source>
</evidence>
<reference evidence="3" key="1">
    <citation type="submission" date="2022-11" db="UniProtKB">
        <authorList>
            <consortium name="WormBaseParasite"/>
        </authorList>
    </citation>
    <scope>IDENTIFICATION</scope>
</reference>
<feature type="compositionally biased region" description="Basic and acidic residues" evidence="1">
    <location>
        <begin position="35"/>
        <end position="45"/>
    </location>
</feature>
<feature type="region of interest" description="Disordered" evidence="1">
    <location>
        <begin position="308"/>
        <end position="333"/>
    </location>
</feature>
<sequence>MVICFVVRITIQAMGKKKLNDFDHDEYDEEEDQAEEGKYEQEPKRPCLSSRDVAEQKEIGSKREIGTIRFSKQTASQSTDGIIEEDNTNNVVLGDMMPDDLMNIFCQRFSTSLNGRVEGMLAIQSITIEPEQCAREITGRRQVLQVLLDPNLPHYILVEWRSEERQVHIYDPLIRGGTLNLVEGRLSLMFRQQISTLFGHLFPGEAVSIPLVMQRQMQQQRDGWSCGLRAIGHLLLRAFNRNMHDFNIDLPKVLNFLVRVLANPTPTTVLFQLADLGEPLKPAKVRKNKPTYVHMDKSSLQLTLRELEQEAETTGEDSENIEKDNSFPDMNWQ</sequence>
<protein>
    <submittedName>
        <fullName evidence="3">Ubiquitin-like protease family profile domain-containing protein</fullName>
    </submittedName>
</protein>
<feature type="compositionally biased region" description="Acidic residues" evidence="1">
    <location>
        <begin position="25"/>
        <end position="34"/>
    </location>
</feature>
<organism evidence="2 3">
    <name type="scientific">Ditylenchus dipsaci</name>
    <dbReference type="NCBI Taxonomy" id="166011"/>
    <lineage>
        <taxon>Eukaryota</taxon>
        <taxon>Metazoa</taxon>
        <taxon>Ecdysozoa</taxon>
        <taxon>Nematoda</taxon>
        <taxon>Chromadorea</taxon>
        <taxon>Rhabditida</taxon>
        <taxon>Tylenchina</taxon>
        <taxon>Tylenchomorpha</taxon>
        <taxon>Sphaerularioidea</taxon>
        <taxon>Anguinidae</taxon>
        <taxon>Anguininae</taxon>
        <taxon>Ditylenchus</taxon>
    </lineage>
</organism>
<name>A0A915DDU0_9BILA</name>
<dbReference type="WBParaSite" id="jg18175">
    <property type="protein sequence ID" value="jg18175"/>
    <property type="gene ID" value="jg18175"/>
</dbReference>